<reference evidence="3" key="1">
    <citation type="submission" date="2020-03" db="EMBL/GenBank/DDBJ databases">
        <title>The deep terrestrial virosphere.</title>
        <authorList>
            <person name="Holmfeldt K."/>
            <person name="Nilsson E."/>
            <person name="Simone D."/>
            <person name="Lopez-Fernandez M."/>
            <person name="Wu X."/>
            <person name="de Brujin I."/>
            <person name="Lundin D."/>
            <person name="Andersson A."/>
            <person name="Bertilsson S."/>
            <person name="Dopson M."/>
        </authorList>
    </citation>
    <scope>NUCLEOTIDE SEQUENCE</scope>
    <source>
        <strain evidence="3">MM415A01764</strain>
    </source>
</reference>
<feature type="coiled-coil region" evidence="1">
    <location>
        <begin position="265"/>
        <end position="292"/>
    </location>
</feature>
<dbReference type="EMBL" id="MT142169">
    <property type="protein sequence ID" value="QJA75532.1"/>
    <property type="molecule type" value="Genomic_DNA"/>
</dbReference>
<feature type="region of interest" description="Disordered" evidence="2">
    <location>
        <begin position="29"/>
        <end position="51"/>
    </location>
</feature>
<evidence type="ECO:0000313" key="3">
    <source>
        <dbReference type="EMBL" id="QJA75532.1"/>
    </source>
</evidence>
<evidence type="ECO:0000256" key="1">
    <source>
        <dbReference type="SAM" id="Coils"/>
    </source>
</evidence>
<sequence length="408" mass="45923">MKDTIFNQSLDEMLEFDRGLDINSVFESIPAIETEPDKPDPDKVDDDEGGKLSLKNINKVLEEQATKVVKDKEKVDEVVESTKDKDDEAPATIVQTTETISDAPFTVIFAKDLVAQGLLSSFDEKKFLDESKDLGEATALRNLIRGEIDANIEAAKSDLDLGYQEYLSLVGRGVPAETAGSLLDLKNKFDSIKTDDLIKEDNTDMRKSVMTDYFRLTTSMSDSKISKLVQSSVDLGDDIEDSKEYLGNLKELIRDQITAEETEAKQQLELRKEENRQTLESLKDNINSLNEIIPGVDINKQTKTKMFEDLTKEVQDGKGRITNAVWAKRAEDPIFFDSRLAYLYETGFFDKTKPWTKASQAKITKEVSELESAIKKNTLTNVGTPVIRSPEQDKTSRENIESMRGIFE</sequence>
<gene>
    <name evidence="3" type="ORF">MM415A01764_0001</name>
</gene>
<accession>A0A6M3K2L3</accession>
<keyword evidence="1" id="KW-0175">Coiled coil</keyword>
<dbReference type="AlphaFoldDB" id="A0A6M3K2L3"/>
<feature type="compositionally biased region" description="Basic and acidic residues" evidence="2">
    <location>
        <begin position="390"/>
        <end position="408"/>
    </location>
</feature>
<protein>
    <submittedName>
        <fullName evidence="3">Uncharacterized protein</fullName>
    </submittedName>
</protein>
<evidence type="ECO:0000256" key="2">
    <source>
        <dbReference type="SAM" id="MobiDB-lite"/>
    </source>
</evidence>
<organism evidence="3">
    <name type="scientific">viral metagenome</name>
    <dbReference type="NCBI Taxonomy" id="1070528"/>
    <lineage>
        <taxon>unclassified sequences</taxon>
        <taxon>metagenomes</taxon>
        <taxon>organismal metagenomes</taxon>
    </lineage>
</organism>
<name>A0A6M3K2L3_9ZZZZ</name>
<feature type="region of interest" description="Disordered" evidence="2">
    <location>
        <begin position="384"/>
        <end position="408"/>
    </location>
</feature>
<proteinExistence type="predicted"/>